<organism evidence="1 2">
    <name type="scientific">Brucella anthropi</name>
    <name type="common">Ochrobactrum anthropi</name>
    <dbReference type="NCBI Taxonomy" id="529"/>
    <lineage>
        <taxon>Bacteria</taxon>
        <taxon>Pseudomonadati</taxon>
        <taxon>Pseudomonadota</taxon>
        <taxon>Alphaproteobacteria</taxon>
        <taxon>Hyphomicrobiales</taxon>
        <taxon>Brucellaceae</taxon>
        <taxon>Brucella/Ochrobactrum group</taxon>
        <taxon>Brucella</taxon>
    </lineage>
</organism>
<evidence type="ECO:0000313" key="2">
    <source>
        <dbReference type="Proteomes" id="UP000642265"/>
    </source>
</evidence>
<evidence type="ECO:0000313" key="1">
    <source>
        <dbReference type="EMBL" id="MBE0563619.1"/>
    </source>
</evidence>
<reference evidence="1" key="2">
    <citation type="submission" date="2020-10" db="EMBL/GenBank/DDBJ databases">
        <title>Enrichment of novel Verrucomicrobia, Bacteroidetes and Krumholzibacteria in an oxygen-limited, methane- and iron-fed bioreactor inoculated with Bothnian Sea sediments.</title>
        <authorList>
            <person name="Martins P.D."/>
            <person name="de Jong A."/>
            <person name="Lenstra W.K."/>
            <person name="van Helmond N.A.G.M."/>
            <person name="Slomp C.P."/>
            <person name="Jetten M.S.M."/>
            <person name="Welte C.U."/>
            <person name="Rasigraf O."/>
        </authorList>
    </citation>
    <scope>NUCLEOTIDE SEQUENCE</scope>
    <source>
        <strain evidence="1">MAG47</strain>
    </source>
</reference>
<sequence length="98" mass="11578">MNHRRFSRVRGGPISGRLVHQQNKFTRPSIRGGTVIDLERDWLSRYRGRLCTQGAAAMRPRWRKIAAIHFRKFKTKGPFIGDWGFKLMLKRSRKKGRK</sequence>
<dbReference type="EMBL" id="JACZKO010000063">
    <property type="protein sequence ID" value="MBE0563619.1"/>
    <property type="molecule type" value="Genomic_DNA"/>
</dbReference>
<name>A0A8I0NAD4_BRUAN</name>
<gene>
    <name evidence="1" type="ORF">IH622_22765</name>
</gene>
<comment type="caution">
    <text evidence="1">The sequence shown here is derived from an EMBL/GenBank/DDBJ whole genome shotgun (WGS) entry which is preliminary data.</text>
</comment>
<dbReference type="Proteomes" id="UP000642265">
    <property type="component" value="Unassembled WGS sequence"/>
</dbReference>
<accession>A0A8I0NAD4</accession>
<dbReference type="AlphaFoldDB" id="A0A8I0NAD4"/>
<dbReference type="RefSeq" id="WP_151687913.1">
    <property type="nucleotide sequence ID" value="NZ_WBWO01000001.1"/>
</dbReference>
<protein>
    <submittedName>
        <fullName evidence="1">Uncharacterized protein</fullName>
    </submittedName>
</protein>
<reference evidence="1" key="1">
    <citation type="submission" date="2020-09" db="EMBL/GenBank/DDBJ databases">
        <authorList>
            <person name="Dalcin Martins P."/>
        </authorList>
    </citation>
    <scope>NUCLEOTIDE SEQUENCE</scope>
    <source>
        <strain evidence="1">MAG47</strain>
    </source>
</reference>
<proteinExistence type="predicted"/>